<accession>A0A132EQ20</accession>
<dbReference type="EMBL" id="LPJX01000077">
    <property type="protein sequence ID" value="KWF55997.1"/>
    <property type="molecule type" value="Genomic_DNA"/>
</dbReference>
<evidence type="ECO:0000256" key="1">
    <source>
        <dbReference type="SAM" id="SignalP"/>
    </source>
</evidence>
<feature type="chain" id="PRO_5007291041" description="Lipoprotein" evidence="1">
    <location>
        <begin position="26"/>
        <end position="539"/>
    </location>
</feature>
<dbReference type="RefSeq" id="WP_060300946.1">
    <property type="nucleotide sequence ID" value="NZ_LPJX01000077.1"/>
</dbReference>
<proteinExistence type="predicted"/>
<dbReference type="Proteomes" id="UP000061512">
    <property type="component" value="Unassembled WGS sequence"/>
</dbReference>
<reference evidence="2 3" key="1">
    <citation type="submission" date="2015-11" db="EMBL/GenBank/DDBJ databases">
        <title>Expanding the genomic diversity of Burkholderia species for the development of highly accurate diagnostics.</title>
        <authorList>
            <person name="Sahl J."/>
            <person name="Keim P."/>
            <person name="Wagner D."/>
        </authorList>
    </citation>
    <scope>NUCLEOTIDE SEQUENCE [LARGE SCALE GENOMIC DNA]</scope>
    <source>
        <strain evidence="2 3">MSMB574WGS</strain>
    </source>
</reference>
<gene>
    <name evidence="2" type="ORF">WT57_05855</name>
</gene>
<evidence type="ECO:0000313" key="3">
    <source>
        <dbReference type="Proteomes" id="UP000061512"/>
    </source>
</evidence>
<evidence type="ECO:0008006" key="4">
    <source>
        <dbReference type="Google" id="ProtNLM"/>
    </source>
</evidence>
<name>A0A132EQ20_9BURK</name>
<feature type="signal peptide" evidence="1">
    <location>
        <begin position="1"/>
        <end position="25"/>
    </location>
</feature>
<comment type="caution">
    <text evidence="2">The sequence shown here is derived from an EMBL/GenBank/DDBJ whole genome shotgun (WGS) entry which is preliminary data.</text>
</comment>
<protein>
    <recommendedName>
        <fullName evidence="4">Lipoprotein</fullName>
    </recommendedName>
</protein>
<evidence type="ECO:0000313" key="2">
    <source>
        <dbReference type="EMBL" id="KWF55997.1"/>
    </source>
</evidence>
<organism evidence="2 3">
    <name type="scientific">Burkholderia pseudomultivorans</name>
    <dbReference type="NCBI Taxonomy" id="1207504"/>
    <lineage>
        <taxon>Bacteria</taxon>
        <taxon>Pseudomonadati</taxon>
        <taxon>Pseudomonadota</taxon>
        <taxon>Betaproteobacteria</taxon>
        <taxon>Burkholderiales</taxon>
        <taxon>Burkholderiaceae</taxon>
        <taxon>Burkholderia</taxon>
        <taxon>Burkholderia cepacia complex</taxon>
    </lineage>
</organism>
<dbReference type="AlphaFoldDB" id="A0A132EQ20"/>
<keyword evidence="1" id="KW-0732">Signal</keyword>
<sequence>MPCMTHIKPALLACTVLLAPFIAGCGGGADDPGPVTVSQCSGSACGPSGPSTTPAVVNKLCPDSLDYSTTYTGGSGSGEYVKVKFDTTKLTYQMQFIDSSVPNSSGQVNNTRAGLTISGTFVHPTKLPTAEQNRCAFVLTSGSAPDSRLPNGTYTPVFNPADPPMLFVGNGVVGGGIPGAKIQFDGLPGLGIGAVPERTFDFYPFIGFTDTETDFSKVAGVYNEMGIHLDPLGSIFQTGSLRGWQPNVVNWNETFDTDGSCKRTEGSDYSCRTTGTPWSLRKNDDGTADNVFVSNVVGGAYPIAGQGAPLVLVAPSTAHGVMIVGKLNGVLVPVIIRVGYAFISPSSDTTEMIMQSAADPEVGISVLSPAQAVAQNLLKGGYIGATSASACAIVTSEGVSGIASNTIPDFNASIPHPDLPGTFTNGAFIPAAGSCTDGSAVHTMAANYTSTLFQGNTAAFIDPTTSSGTAAFGLDYTQTSPGKIKVTAATDFNAKGANGNVAIFKKGDTGWIITAGNVYAMVVNNNQVNPFFTVGAFIQ</sequence>
<dbReference type="InterPro" id="IPR021340">
    <property type="entry name" value="DUF2957"/>
</dbReference>
<dbReference type="Pfam" id="PF11170">
    <property type="entry name" value="DUF2957"/>
    <property type="match status" value="1"/>
</dbReference>